<dbReference type="RefSeq" id="WP_244521223.1">
    <property type="nucleotide sequence ID" value="NZ_FMXQ01000004.1"/>
</dbReference>
<dbReference type="EMBL" id="FMXQ01000004">
    <property type="protein sequence ID" value="SDB29637.1"/>
    <property type="molecule type" value="Genomic_DNA"/>
</dbReference>
<feature type="chain" id="PRO_5011648925" evidence="4">
    <location>
        <begin position="29"/>
        <end position="356"/>
    </location>
</feature>
<dbReference type="GO" id="GO:0030246">
    <property type="term" value="F:carbohydrate binding"/>
    <property type="evidence" value="ECO:0007669"/>
    <property type="project" value="UniProtKB-ARBA"/>
</dbReference>
<feature type="signal peptide" evidence="4">
    <location>
        <begin position="1"/>
        <end position="28"/>
    </location>
</feature>
<dbReference type="AlphaFoldDB" id="A0A1G6C9R1"/>
<keyword evidence="7" id="KW-1185">Reference proteome</keyword>
<dbReference type="InterPro" id="IPR028082">
    <property type="entry name" value="Peripla_BP_I"/>
</dbReference>
<evidence type="ECO:0000313" key="6">
    <source>
        <dbReference type="EMBL" id="SDB29637.1"/>
    </source>
</evidence>
<feature type="domain" description="Periplasmic binding protein" evidence="5">
    <location>
        <begin position="35"/>
        <end position="288"/>
    </location>
</feature>
<keyword evidence="3 4" id="KW-0732">Signal</keyword>
<evidence type="ECO:0000256" key="4">
    <source>
        <dbReference type="SAM" id="SignalP"/>
    </source>
</evidence>
<sequence>MKRYVGLLASAVCATAMLAGSLGSQAVAEDKKYTIYLSNNFIGNDWRQQMERVAEVSVNKGPLAGRVDLKIENVENTVQAQINSLNNIIRAKPDAIVIDAGSAEALNPTIKKACDAGIIVISFDQVVTEPCAYALESDWTRIPAVLAEWMAAQLGGKGKVFVDRGLAGAPISGQLENGYLEVLKKYPDIEVIGNYNGEYALGPEQAGVASLLAAHPEVDGILTQGYGSGAIKALQDAGRPIVPVTAFSYNVAAVTCAETENAACILGSNPAFLSSEAIRMAVEMLDGKPKPADRHILVEGDFLATDGGMWKSELYPDATIQKIEIGENAWPDRPPGLTLPISPDWVEITAAEAAGS</sequence>
<dbReference type="PANTHER" id="PTHR46847">
    <property type="entry name" value="D-ALLOSE-BINDING PERIPLASMIC PROTEIN-RELATED"/>
    <property type="match status" value="1"/>
</dbReference>
<dbReference type="STRING" id="665467.SAMN02982931_02237"/>
<evidence type="ECO:0000313" key="7">
    <source>
        <dbReference type="Proteomes" id="UP000199071"/>
    </source>
</evidence>
<protein>
    <submittedName>
        <fullName evidence="6">Ribose transport system substrate-binding protein</fullName>
    </submittedName>
</protein>
<dbReference type="Proteomes" id="UP000199071">
    <property type="component" value="Unassembled WGS sequence"/>
</dbReference>
<evidence type="ECO:0000256" key="3">
    <source>
        <dbReference type="ARBA" id="ARBA00022729"/>
    </source>
</evidence>
<reference evidence="6 7" key="1">
    <citation type="submission" date="2016-10" db="EMBL/GenBank/DDBJ databases">
        <authorList>
            <person name="de Groot N.N."/>
        </authorList>
    </citation>
    <scope>NUCLEOTIDE SEQUENCE [LARGE SCALE GENOMIC DNA]</scope>
    <source>
        <strain evidence="6 7">ATCC 35022</strain>
    </source>
</reference>
<evidence type="ECO:0000256" key="1">
    <source>
        <dbReference type="ARBA" id="ARBA00004196"/>
    </source>
</evidence>
<comment type="similarity">
    <text evidence="2">Belongs to the bacterial solute-binding protein 2 family.</text>
</comment>
<dbReference type="InterPro" id="IPR025997">
    <property type="entry name" value="SBP_2_dom"/>
</dbReference>
<evidence type="ECO:0000256" key="2">
    <source>
        <dbReference type="ARBA" id="ARBA00007639"/>
    </source>
</evidence>
<accession>A0A1G6C9R1</accession>
<dbReference type="Gene3D" id="3.40.50.2300">
    <property type="match status" value="2"/>
</dbReference>
<dbReference type="PANTHER" id="PTHR46847:SF1">
    <property type="entry name" value="D-ALLOSE-BINDING PERIPLASMIC PROTEIN-RELATED"/>
    <property type="match status" value="1"/>
</dbReference>
<dbReference type="Pfam" id="PF13407">
    <property type="entry name" value="Peripla_BP_4"/>
    <property type="match status" value="1"/>
</dbReference>
<comment type="subcellular location">
    <subcellularLocation>
        <location evidence="1">Cell envelope</location>
    </subcellularLocation>
</comment>
<dbReference type="GO" id="GO:0030313">
    <property type="term" value="C:cell envelope"/>
    <property type="evidence" value="ECO:0007669"/>
    <property type="project" value="UniProtKB-SubCell"/>
</dbReference>
<dbReference type="SUPFAM" id="SSF53822">
    <property type="entry name" value="Periplasmic binding protein-like I"/>
    <property type="match status" value="1"/>
</dbReference>
<gene>
    <name evidence="6" type="ORF">SAMN02982931_02237</name>
</gene>
<organism evidence="6 7">
    <name type="scientific">Bauldia litoralis</name>
    <dbReference type="NCBI Taxonomy" id="665467"/>
    <lineage>
        <taxon>Bacteria</taxon>
        <taxon>Pseudomonadati</taxon>
        <taxon>Pseudomonadota</taxon>
        <taxon>Alphaproteobacteria</taxon>
        <taxon>Hyphomicrobiales</taxon>
        <taxon>Kaistiaceae</taxon>
        <taxon>Bauldia</taxon>
    </lineage>
</organism>
<proteinExistence type="inferred from homology"/>
<name>A0A1G6C9R1_9HYPH</name>
<evidence type="ECO:0000259" key="5">
    <source>
        <dbReference type="Pfam" id="PF13407"/>
    </source>
</evidence>